<accession>A0AAV4XU16</accession>
<name>A0AAV4XU16_CAEEX</name>
<protein>
    <submittedName>
        <fullName evidence="1">Uncharacterized protein</fullName>
    </submittedName>
</protein>
<dbReference type="Proteomes" id="UP001054945">
    <property type="component" value="Unassembled WGS sequence"/>
</dbReference>
<dbReference type="AlphaFoldDB" id="A0AAV4XU16"/>
<proteinExistence type="predicted"/>
<comment type="caution">
    <text evidence="1">The sequence shown here is derived from an EMBL/GenBank/DDBJ whole genome shotgun (WGS) entry which is preliminary data.</text>
</comment>
<keyword evidence="2" id="KW-1185">Reference proteome</keyword>
<evidence type="ECO:0000313" key="2">
    <source>
        <dbReference type="Proteomes" id="UP001054945"/>
    </source>
</evidence>
<reference evidence="1 2" key="1">
    <citation type="submission" date="2021-06" db="EMBL/GenBank/DDBJ databases">
        <title>Caerostris extrusa draft genome.</title>
        <authorList>
            <person name="Kono N."/>
            <person name="Arakawa K."/>
        </authorList>
    </citation>
    <scope>NUCLEOTIDE SEQUENCE [LARGE SCALE GENOMIC DNA]</scope>
</reference>
<gene>
    <name evidence="1" type="ORF">CEXT_594061</name>
</gene>
<evidence type="ECO:0000313" key="1">
    <source>
        <dbReference type="EMBL" id="GIY98695.1"/>
    </source>
</evidence>
<dbReference type="EMBL" id="BPLR01018326">
    <property type="protein sequence ID" value="GIY98695.1"/>
    <property type="molecule type" value="Genomic_DNA"/>
</dbReference>
<organism evidence="1 2">
    <name type="scientific">Caerostris extrusa</name>
    <name type="common">Bark spider</name>
    <name type="synonym">Caerostris bankana</name>
    <dbReference type="NCBI Taxonomy" id="172846"/>
    <lineage>
        <taxon>Eukaryota</taxon>
        <taxon>Metazoa</taxon>
        <taxon>Ecdysozoa</taxon>
        <taxon>Arthropoda</taxon>
        <taxon>Chelicerata</taxon>
        <taxon>Arachnida</taxon>
        <taxon>Araneae</taxon>
        <taxon>Araneomorphae</taxon>
        <taxon>Entelegynae</taxon>
        <taxon>Araneoidea</taxon>
        <taxon>Araneidae</taxon>
        <taxon>Caerostris</taxon>
    </lineage>
</organism>
<sequence>MENELRYFENRTVSRNRAIMRCGETGLNIHLIHSTILLMPHLQVLYKSAMTECQNGSCQDLILLDIELSILSTFQDI</sequence>